<dbReference type="SUPFAM" id="SSF82861">
    <property type="entry name" value="Mechanosensitive channel protein MscS (YggB), transmembrane region"/>
    <property type="match status" value="1"/>
</dbReference>
<dbReference type="SUPFAM" id="SSF50182">
    <property type="entry name" value="Sm-like ribonucleoproteins"/>
    <property type="match status" value="1"/>
</dbReference>
<feature type="transmembrane region" description="Helical" evidence="7">
    <location>
        <begin position="177"/>
        <end position="200"/>
    </location>
</feature>
<evidence type="ECO:0000313" key="9">
    <source>
        <dbReference type="EMBL" id="MDU0342891.1"/>
    </source>
</evidence>
<dbReference type="InterPro" id="IPR011014">
    <property type="entry name" value="MscS_channel_TM-2"/>
</dbReference>
<reference evidence="9 10" key="1">
    <citation type="submission" date="2023-09" db="EMBL/GenBank/DDBJ databases">
        <title>Whole genome shotgun sequencing (WGS) of Bosea sp. ZW T0_25, isolated from stored onions (Allium cepa).</title>
        <authorList>
            <person name="Stoll D.A."/>
            <person name="Huch M."/>
        </authorList>
    </citation>
    <scope>NUCLEOTIDE SEQUENCE [LARGE SCALE GENOMIC DNA]</scope>
    <source>
        <strain evidence="9 10">ZW T0_25</strain>
    </source>
</reference>
<feature type="transmembrane region" description="Helical" evidence="7">
    <location>
        <begin position="431"/>
        <end position="453"/>
    </location>
</feature>
<sequence length="621" mass="66592">MLETQLTRFDYDHRFLREIEAMAVGSKTDEIEAASAILGHFITLIENGLAARFSGWLSAAGGWRDFLQELEAAGYSSALLALGVAATCLAAVVATAAVARLITGGLKHRPVLSAVAWLAATMIVMLASWGLLLGFVADPVLRGALLNCAAISSLATTICLPLAAGRRSVVWAWRRDVAISIGVVASGLVVLACLRAWNAADPLRDLFATFAVSLPFTVLLAATYVRHRELVARALSFGSATGSLRRKLAGSWPWLVVALVVLAFVFVQLALTLGRPMRGGPLVLSLLLVLAGPHLDIAIDRRGWRAARTQGGELRGVLWRTFRIVVASSIFAILATLWLLPILDVSGISRGSVVLKAAEILMLVLVIAFCWNWVAIMAARVGSHTPGDPQTGASVVGTRMTTVGPLLVGLSKAGLLTLGALTILVMLGINVWPLITGLSIFGLAIGLGSQTLVKDVVAGLFFLVDDAFRHGEYIETSGAKGTVERISLRSVSLRHPRGPVATIPFGQMGKIQNFSREWVVEKMLFRVALDTDVEAVRKLFKKIGQEIADDPELNADLIEPFKSQGIGALEEGTLVIRGKYKARAGRQFQIRKAILSKVRATLQENNIKLVPKPLHVPQMGG</sequence>
<dbReference type="PANTHER" id="PTHR30460:SF0">
    <property type="entry name" value="MODERATE CONDUCTANCE MECHANOSENSITIVE CHANNEL YBIO"/>
    <property type="match status" value="1"/>
</dbReference>
<feature type="transmembrane region" description="Helical" evidence="7">
    <location>
        <begin position="279"/>
        <end position="299"/>
    </location>
</feature>
<feature type="transmembrane region" description="Helical" evidence="7">
    <location>
        <begin position="73"/>
        <end position="99"/>
    </location>
</feature>
<accession>A0ABU3SDY1</accession>
<dbReference type="EMBL" id="JAWDID010000051">
    <property type="protein sequence ID" value="MDU0342891.1"/>
    <property type="molecule type" value="Genomic_DNA"/>
</dbReference>
<dbReference type="Gene3D" id="1.10.287.1260">
    <property type="match status" value="1"/>
</dbReference>
<dbReference type="PANTHER" id="PTHR30460">
    <property type="entry name" value="MODERATE CONDUCTANCE MECHANOSENSITIVE CHANNEL YBIO"/>
    <property type="match status" value="1"/>
</dbReference>
<dbReference type="InterPro" id="IPR010920">
    <property type="entry name" value="LSM_dom_sf"/>
</dbReference>
<evidence type="ECO:0000256" key="2">
    <source>
        <dbReference type="ARBA" id="ARBA00008017"/>
    </source>
</evidence>
<evidence type="ECO:0000256" key="3">
    <source>
        <dbReference type="ARBA" id="ARBA00022475"/>
    </source>
</evidence>
<dbReference type="InterPro" id="IPR045276">
    <property type="entry name" value="YbiO_bact"/>
</dbReference>
<comment type="similarity">
    <text evidence="2">Belongs to the MscS (TC 1.A.23) family.</text>
</comment>
<dbReference type="InterPro" id="IPR006685">
    <property type="entry name" value="MscS_channel_2nd"/>
</dbReference>
<feature type="transmembrane region" description="Helical" evidence="7">
    <location>
        <begin position="320"/>
        <end position="340"/>
    </location>
</feature>
<evidence type="ECO:0000259" key="8">
    <source>
        <dbReference type="Pfam" id="PF00924"/>
    </source>
</evidence>
<evidence type="ECO:0000313" key="10">
    <source>
        <dbReference type="Proteomes" id="UP001254257"/>
    </source>
</evidence>
<dbReference type="RefSeq" id="WP_316020643.1">
    <property type="nucleotide sequence ID" value="NZ_JAWDID010000051.1"/>
</dbReference>
<dbReference type="Proteomes" id="UP001254257">
    <property type="component" value="Unassembled WGS sequence"/>
</dbReference>
<feature type="transmembrane region" description="Helical" evidence="7">
    <location>
        <begin position="144"/>
        <end position="165"/>
    </location>
</feature>
<keyword evidence="4 7" id="KW-0812">Transmembrane</keyword>
<feature type="transmembrane region" description="Helical" evidence="7">
    <location>
        <begin position="403"/>
        <end position="425"/>
    </location>
</feature>
<organism evidence="9 10">
    <name type="scientific">Bosea rubneri</name>
    <dbReference type="NCBI Taxonomy" id="3075434"/>
    <lineage>
        <taxon>Bacteria</taxon>
        <taxon>Pseudomonadati</taxon>
        <taxon>Pseudomonadota</taxon>
        <taxon>Alphaproteobacteria</taxon>
        <taxon>Hyphomicrobiales</taxon>
        <taxon>Boseaceae</taxon>
        <taxon>Bosea</taxon>
    </lineage>
</organism>
<keyword evidence="6 7" id="KW-0472">Membrane</keyword>
<evidence type="ECO:0000256" key="7">
    <source>
        <dbReference type="SAM" id="Phobius"/>
    </source>
</evidence>
<proteinExistence type="inferred from homology"/>
<dbReference type="Pfam" id="PF00924">
    <property type="entry name" value="MS_channel_2nd"/>
    <property type="match status" value="1"/>
</dbReference>
<comment type="caution">
    <text evidence="9">The sequence shown here is derived from an EMBL/GenBank/DDBJ whole genome shotgun (WGS) entry which is preliminary data.</text>
</comment>
<feature type="transmembrane region" description="Helical" evidence="7">
    <location>
        <begin position="111"/>
        <end position="132"/>
    </location>
</feature>
<dbReference type="InterPro" id="IPR023408">
    <property type="entry name" value="MscS_beta-dom_sf"/>
</dbReference>
<evidence type="ECO:0000256" key="1">
    <source>
        <dbReference type="ARBA" id="ARBA00004651"/>
    </source>
</evidence>
<keyword evidence="10" id="KW-1185">Reference proteome</keyword>
<feature type="transmembrane region" description="Helical" evidence="7">
    <location>
        <begin position="206"/>
        <end position="225"/>
    </location>
</feature>
<protein>
    <submittedName>
        <fullName evidence="9">Mechanosensitive ion channel family protein</fullName>
    </submittedName>
</protein>
<evidence type="ECO:0000256" key="6">
    <source>
        <dbReference type="ARBA" id="ARBA00023136"/>
    </source>
</evidence>
<feature type="transmembrane region" description="Helical" evidence="7">
    <location>
        <begin position="360"/>
        <end position="382"/>
    </location>
</feature>
<evidence type="ECO:0000256" key="4">
    <source>
        <dbReference type="ARBA" id="ARBA00022692"/>
    </source>
</evidence>
<keyword evidence="3" id="KW-1003">Cell membrane</keyword>
<feature type="domain" description="Mechanosensitive ion channel MscS" evidence="8">
    <location>
        <begin position="451"/>
        <end position="516"/>
    </location>
</feature>
<dbReference type="Gene3D" id="3.30.70.100">
    <property type="match status" value="1"/>
</dbReference>
<gene>
    <name evidence="9" type="ORF">RKE40_23595</name>
</gene>
<comment type="subcellular location">
    <subcellularLocation>
        <location evidence="1">Cell membrane</location>
        <topology evidence="1">Multi-pass membrane protein</topology>
    </subcellularLocation>
</comment>
<dbReference type="InterPro" id="IPR011066">
    <property type="entry name" value="MscS_channel_C_sf"/>
</dbReference>
<keyword evidence="5 7" id="KW-1133">Transmembrane helix</keyword>
<dbReference type="SUPFAM" id="SSF82689">
    <property type="entry name" value="Mechanosensitive channel protein MscS (YggB), C-terminal domain"/>
    <property type="match status" value="1"/>
</dbReference>
<dbReference type="Gene3D" id="2.30.30.60">
    <property type="match status" value="1"/>
</dbReference>
<feature type="transmembrane region" description="Helical" evidence="7">
    <location>
        <begin position="252"/>
        <end position="273"/>
    </location>
</feature>
<name>A0ABU3SDY1_9HYPH</name>
<evidence type="ECO:0000256" key="5">
    <source>
        <dbReference type="ARBA" id="ARBA00022989"/>
    </source>
</evidence>